<dbReference type="PRINTS" id="PR00080">
    <property type="entry name" value="SDRFAMILY"/>
</dbReference>
<dbReference type="FunFam" id="3.40.50.720:FF:000084">
    <property type="entry name" value="Short-chain dehydrogenase reductase"/>
    <property type="match status" value="1"/>
</dbReference>
<dbReference type="RefSeq" id="WP_166101211.1">
    <property type="nucleotide sequence ID" value="NZ_CP096255.1"/>
</dbReference>
<comment type="similarity">
    <text evidence="1">Belongs to the short-chain dehydrogenases/reductases (SDR) family.</text>
</comment>
<dbReference type="InterPro" id="IPR057326">
    <property type="entry name" value="KR_dom"/>
</dbReference>
<gene>
    <name evidence="4" type="ORF">HAP41_0000013335</name>
</gene>
<dbReference type="PANTHER" id="PTHR42760:SF133">
    <property type="entry name" value="3-OXOACYL-[ACYL-CARRIER-PROTEIN] REDUCTASE"/>
    <property type="match status" value="1"/>
</dbReference>
<protein>
    <submittedName>
        <fullName evidence="4">SDR family oxidoreductase</fullName>
    </submittedName>
</protein>
<dbReference type="GO" id="GO:0006633">
    <property type="term" value="P:fatty acid biosynthetic process"/>
    <property type="evidence" value="ECO:0007669"/>
    <property type="project" value="TreeGrafter"/>
</dbReference>
<dbReference type="Pfam" id="PF13561">
    <property type="entry name" value="adh_short_C2"/>
    <property type="match status" value="1"/>
</dbReference>
<dbReference type="GO" id="GO:0048038">
    <property type="term" value="F:quinone binding"/>
    <property type="evidence" value="ECO:0007669"/>
    <property type="project" value="TreeGrafter"/>
</dbReference>
<evidence type="ECO:0000313" key="4">
    <source>
        <dbReference type="EMBL" id="UPT89856.1"/>
    </source>
</evidence>
<keyword evidence="2" id="KW-0560">Oxidoreductase</keyword>
<dbReference type="InterPro" id="IPR002347">
    <property type="entry name" value="SDR_fam"/>
</dbReference>
<dbReference type="InterPro" id="IPR020904">
    <property type="entry name" value="Sc_DH/Rdtase_CS"/>
</dbReference>
<dbReference type="PANTHER" id="PTHR42760">
    <property type="entry name" value="SHORT-CHAIN DEHYDROGENASES/REDUCTASES FAMILY MEMBER"/>
    <property type="match status" value="1"/>
</dbReference>
<dbReference type="Proteomes" id="UP000551709">
    <property type="component" value="Chromosome"/>
</dbReference>
<evidence type="ECO:0000259" key="3">
    <source>
        <dbReference type="SMART" id="SM00822"/>
    </source>
</evidence>
<reference evidence="4" key="2">
    <citation type="submission" date="2022-04" db="EMBL/GenBank/DDBJ databases">
        <authorList>
            <person name="Bromfield E.S.P."/>
            <person name="Cloutier S."/>
        </authorList>
    </citation>
    <scope>NUCLEOTIDE SEQUENCE</scope>
    <source>
        <strain evidence="4">1S5</strain>
    </source>
</reference>
<dbReference type="EMBL" id="CP096255">
    <property type="protein sequence ID" value="UPT89856.1"/>
    <property type="molecule type" value="Genomic_DNA"/>
</dbReference>
<organism evidence="4 5">
    <name type="scientific">Bradyrhizobium barranii subsp. apii</name>
    <dbReference type="NCBI Taxonomy" id="2819348"/>
    <lineage>
        <taxon>Bacteria</taxon>
        <taxon>Pseudomonadati</taxon>
        <taxon>Pseudomonadota</taxon>
        <taxon>Alphaproteobacteria</taxon>
        <taxon>Hyphomicrobiales</taxon>
        <taxon>Nitrobacteraceae</taxon>
        <taxon>Bradyrhizobium</taxon>
        <taxon>Bradyrhizobium barranii</taxon>
    </lineage>
</organism>
<proteinExistence type="inferred from homology"/>
<evidence type="ECO:0000313" key="5">
    <source>
        <dbReference type="Proteomes" id="UP000551709"/>
    </source>
</evidence>
<dbReference type="InterPro" id="IPR036291">
    <property type="entry name" value="NAD(P)-bd_dom_sf"/>
</dbReference>
<dbReference type="SUPFAM" id="SSF51735">
    <property type="entry name" value="NAD(P)-binding Rossmann-fold domains"/>
    <property type="match status" value="1"/>
</dbReference>
<dbReference type="PRINTS" id="PR00081">
    <property type="entry name" value="GDHRDH"/>
</dbReference>
<dbReference type="PROSITE" id="PS00061">
    <property type="entry name" value="ADH_SHORT"/>
    <property type="match status" value="1"/>
</dbReference>
<dbReference type="SMART" id="SM00822">
    <property type="entry name" value="PKS_KR"/>
    <property type="match status" value="1"/>
</dbReference>
<dbReference type="AlphaFoldDB" id="A0A8T5VLW9"/>
<sequence length="278" mass="28437">MASRPGRLAGKAYLITGAARGIGEAVAHQLAGEGADIAAADLDPAGLSALQASLQSAGARVVVQAFDTRDAGATSAFVADAVRQLGRLDGAIPCAGIARAAAAETMDDKTFSDVLDINLKGVFYTCRAVGEVLLAQGHGAIVTIASITAKGGQPGRANYAASKWGLVGLTKTLAVEWGHRGVRVNAVAPNGVDTPMIRDGIPAAFLNDVMLDRTPHGRLAQPAEIASAIAFLLSDEASYVNGAVLEVDGGLTAGFLTHRHGADFARADANSRNMEKTP</sequence>
<feature type="domain" description="Ketoreductase" evidence="3">
    <location>
        <begin position="11"/>
        <end position="180"/>
    </location>
</feature>
<reference evidence="4" key="1">
    <citation type="journal article" date="2017" name="Syst. Appl. Microbiol.">
        <title>Soybeans inoculated with root zone soils of Canadian native legumes harbour diverse and novel Bradyrhizobium spp. that possess agricultural potential.</title>
        <authorList>
            <person name="Bromfield E.S.P."/>
            <person name="Cloutier S."/>
            <person name="Tambong J.T."/>
            <person name="Tran Thi T.V."/>
        </authorList>
    </citation>
    <scope>NUCLEOTIDE SEQUENCE</scope>
    <source>
        <strain evidence="4">1S5</strain>
    </source>
</reference>
<dbReference type="Gene3D" id="3.40.50.720">
    <property type="entry name" value="NAD(P)-binding Rossmann-like Domain"/>
    <property type="match status" value="1"/>
</dbReference>
<dbReference type="GO" id="GO:0016616">
    <property type="term" value="F:oxidoreductase activity, acting on the CH-OH group of donors, NAD or NADP as acceptor"/>
    <property type="evidence" value="ECO:0007669"/>
    <property type="project" value="TreeGrafter"/>
</dbReference>
<name>A0A8T5VLW9_9BRAD</name>
<evidence type="ECO:0000256" key="1">
    <source>
        <dbReference type="ARBA" id="ARBA00006484"/>
    </source>
</evidence>
<evidence type="ECO:0000256" key="2">
    <source>
        <dbReference type="ARBA" id="ARBA00023002"/>
    </source>
</evidence>
<accession>A0A8T5VLW9</accession>